<organism evidence="7 8">
    <name type="scientific">Actinomadura harenae</name>
    <dbReference type="NCBI Taxonomy" id="2483351"/>
    <lineage>
        <taxon>Bacteria</taxon>
        <taxon>Bacillati</taxon>
        <taxon>Actinomycetota</taxon>
        <taxon>Actinomycetes</taxon>
        <taxon>Streptosporangiales</taxon>
        <taxon>Thermomonosporaceae</taxon>
        <taxon>Actinomadura</taxon>
    </lineage>
</organism>
<evidence type="ECO:0000256" key="2">
    <source>
        <dbReference type="ARBA" id="ARBA00022692"/>
    </source>
</evidence>
<proteinExistence type="predicted"/>
<comment type="subcellular location">
    <subcellularLocation>
        <location evidence="1">Membrane</location>
        <topology evidence="1">Multi-pass membrane protein</topology>
    </subcellularLocation>
</comment>
<evidence type="ECO:0000259" key="6">
    <source>
        <dbReference type="Pfam" id="PF08044"/>
    </source>
</evidence>
<comment type="caution">
    <text evidence="7">The sequence shown here is derived from an EMBL/GenBank/DDBJ whole genome shotgun (WGS) entry which is preliminary data.</text>
</comment>
<evidence type="ECO:0000256" key="3">
    <source>
        <dbReference type="ARBA" id="ARBA00022989"/>
    </source>
</evidence>
<dbReference type="InterPro" id="IPR012551">
    <property type="entry name" value="DUF1707_SHOCT-like"/>
</dbReference>
<dbReference type="Pfam" id="PF08044">
    <property type="entry name" value="DUF1707"/>
    <property type="match status" value="1"/>
</dbReference>
<accession>A0A3M2LT47</accession>
<feature type="transmembrane region" description="Helical" evidence="5">
    <location>
        <begin position="84"/>
        <end position="106"/>
    </location>
</feature>
<keyword evidence="8" id="KW-1185">Reference proteome</keyword>
<dbReference type="OrthoDB" id="3734539at2"/>
<protein>
    <submittedName>
        <fullName evidence="7">DUF1707 and DUF4870 domain-containing protein</fullName>
    </submittedName>
</protein>
<keyword evidence="4 5" id="KW-0472">Membrane</keyword>
<dbReference type="Proteomes" id="UP000282674">
    <property type="component" value="Unassembled WGS sequence"/>
</dbReference>
<evidence type="ECO:0000256" key="1">
    <source>
        <dbReference type="ARBA" id="ARBA00004141"/>
    </source>
</evidence>
<evidence type="ECO:0000313" key="8">
    <source>
        <dbReference type="Proteomes" id="UP000282674"/>
    </source>
</evidence>
<feature type="domain" description="DUF1707" evidence="6">
    <location>
        <begin position="8"/>
        <end position="60"/>
    </location>
</feature>
<name>A0A3M2LT47_9ACTN</name>
<gene>
    <name evidence="7" type="ORF">EBO15_26015</name>
</gene>
<sequence>MDSGYAELRVSNAEREQVVERLQDAYAEGRLDHDEFDMRTHLAMTAKTRRDLDVVLVDLQPAPASAPGRAPATVAGPSTSEERMLAAVSHGLGYFTLFVGPLIMMLTAGKRSEFVRQHAKEAVNFQLTVLLVTIVTFGFGSVLYAVTWIVAAIAAVFALTGQPFRTPAILRLVK</sequence>
<evidence type="ECO:0000256" key="4">
    <source>
        <dbReference type="ARBA" id="ARBA00023136"/>
    </source>
</evidence>
<keyword evidence="2 5" id="KW-0812">Transmembrane</keyword>
<dbReference type="PANTHER" id="PTHR40763">
    <property type="entry name" value="MEMBRANE PROTEIN-RELATED"/>
    <property type="match status" value="1"/>
</dbReference>
<reference evidence="7 8" key="1">
    <citation type="submission" date="2018-10" db="EMBL/GenBank/DDBJ databases">
        <title>Isolation from soil.</title>
        <authorList>
            <person name="Hu J."/>
        </authorList>
    </citation>
    <scope>NUCLEOTIDE SEQUENCE [LARGE SCALE GENOMIC DNA]</scope>
    <source>
        <strain evidence="7 8">NEAU-Ht49</strain>
    </source>
</reference>
<dbReference type="PANTHER" id="PTHR40763:SF5">
    <property type="entry name" value="MEMBRANE PROTEIN"/>
    <property type="match status" value="1"/>
</dbReference>
<dbReference type="RefSeq" id="WP_122197066.1">
    <property type="nucleotide sequence ID" value="NZ_JBHSKC010000005.1"/>
</dbReference>
<dbReference type="EMBL" id="RFFG01000052">
    <property type="protein sequence ID" value="RMI40587.1"/>
    <property type="molecule type" value="Genomic_DNA"/>
</dbReference>
<dbReference type="InterPro" id="IPR019109">
    <property type="entry name" value="MamF_MmsF"/>
</dbReference>
<dbReference type="Pfam" id="PF09685">
    <property type="entry name" value="MamF_MmsF"/>
    <property type="match status" value="1"/>
</dbReference>
<evidence type="ECO:0000313" key="7">
    <source>
        <dbReference type="EMBL" id="RMI40587.1"/>
    </source>
</evidence>
<dbReference type="AlphaFoldDB" id="A0A3M2LT47"/>
<feature type="transmembrane region" description="Helical" evidence="5">
    <location>
        <begin position="127"/>
        <end position="160"/>
    </location>
</feature>
<keyword evidence="3 5" id="KW-1133">Transmembrane helix</keyword>
<evidence type="ECO:0000256" key="5">
    <source>
        <dbReference type="SAM" id="Phobius"/>
    </source>
</evidence>